<evidence type="ECO:0000313" key="6">
    <source>
        <dbReference type="Proteomes" id="UP000242877"/>
    </source>
</evidence>
<dbReference type="Pfam" id="PF13589">
    <property type="entry name" value="HATPase_c_3"/>
    <property type="match status" value="1"/>
</dbReference>
<keyword evidence="6" id="KW-1185">Reference proteome</keyword>
<feature type="region of interest" description="Disordered" evidence="3">
    <location>
        <begin position="400"/>
        <end position="477"/>
    </location>
</feature>
<reference evidence="5 6" key="1">
    <citation type="journal article" date="2016" name="Genome Biol. Evol.">
        <title>Divergent and convergent evolution of fungal pathogenicity.</title>
        <authorList>
            <person name="Shang Y."/>
            <person name="Xiao G."/>
            <person name="Zheng P."/>
            <person name="Cen K."/>
            <person name="Zhan S."/>
            <person name="Wang C."/>
        </authorList>
    </citation>
    <scope>NUCLEOTIDE SEQUENCE [LARGE SCALE GENOMIC DNA]</scope>
    <source>
        <strain evidence="5 6">ARSEF 7405</strain>
    </source>
</reference>
<dbReference type="InterPro" id="IPR014721">
    <property type="entry name" value="Ribsml_uS5_D2-typ_fold_subgr"/>
</dbReference>
<dbReference type="GO" id="GO:0032389">
    <property type="term" value="C:MutLalpha complex"/>
    <property type="evidence" value="ECO:0007669"/>
    <property type="project" value="TreeGrafter"/>
</dbReference>
<dbReference type="InterPro" id="IPR038973">
    <property type="entry name" value="MutL/Mlh/Pms-like"/>
</dbReference>
<dbReference type="VEuPathDB" id="FungiDB:AAP_03226"/>
<dbReference type="InterPro" id="IPR002099">
    <property type="entry name" value="MutL/Mlh/PMS"/>
</dbReference>
<dbReference type="InterPro" id="IPR013507">
    <property type="entry name" value="DNA_mismatch_S5_2-like"/>
</dbReference>
<dbReference type="EMBL" id="AZGZ01000012">
    <property type="protein sequence ID" value="KZZ92007.1"/>
    <property type="molecule type" value="Genomic_DNA"/>
</dbReference>
<dbReference type="PANTHER" id="PTHR10073:SF41">
    <property type="entry name" value="MISMATCH REPAIR PROTEIN, PUTATIVE (AFU_ORTHOLOGUE AFUA_8G05820)-RELATED"/>
    <property type="match status" value="1"/>
</dbReference>
<dbReference type="Proteomes" id="UP000242877">
    <property type="component" value="Unassembled WGS sequence"/>
</dbReference>
<dbReference type="SMART" id="SM01340">
    <property type="entry name" value="DNA_mis_repair"/>
    <property type="match status" value="1"/>
</dbReference>
<comment type="caution">
    <text evidence="5">The sequence shown here is derived from an EMBL/GenBank/DDBJ whole genome shotgun (WGS) entry which is preliminary data.</text>
</comment>
<feature type="region of interest" description="Disordered" evidence="3">
    <location>
        <begin position="564"/>
        <end position="584"/>
    </location>
</feature>
<accession>A0A167Z0W3</accession>
<protein>
    <submittedName>
        <fullName evidence="5">DNA mismatch repair protein</fullName>
    </submittedName>
</protein>
<dbReference type="SUPFAM" id="SSF55874">
    <property type="entry name" value="ATPase domain of HSP90 chaperone/DNA topoisomerase II/histidine kinase"/>
    <property type="match status" value="1"/>
</dbReference>
<feature type="region of interest" description="Disordered" evidence="3">
    <location>
        <begin position="357"/>
        <end position="377"/>
    </location>
</feature>
<proteinExistence type="inferred from homology"/>
<dbReference type="GO" id="GO:0016887">
    <property type="term" value="F:ATP hydrolysis activity"/>
    <property type="evidence" value="ECO:0007669"/>
    <property type="project" value="InterPro"/>
</dbReference>
<dbReference type="SUPFAM" id="SSF54211">
    <property type="entry name" value="Ribosomal protein S5 domain 2-like"/>
    <property type="match status" value="1"/>
</dbReference>
<sequence>MSITRLSKDTAGAIGSTSALHDSCSVVKELIDNALDAKATSISIEIAENTLDAIVVKDNGTGISVDGRELVCRPNCTSKLQDVEDLRRVGTQSLGFRGLAMSSIAETCETIHIITRTQQETVGASLSFGRDGSLICEKKIAHPVGTTVKVRAFLRFLPVRRQVMLKRVSSTIASIHEMVKAYALARLNVRFSMRVMGSKSSSPWTYTPKNPPSYIDATLKVCGKDIASQCEYICIPEQVSEEKDTTQLIAVLPKIDSDITKTIGSQYVSIDKRPLAPKCGFVRTVIQSFKTLFRNARQREGLGVPCARQFVYLCILNPPGDYDANIEPAKDDVLLSDESAVLLLVEDLFRQLYGRLPDAPSDKQSPNQTLESISVRSDNGTMREAGILICPQKGSVCNSSPGLRKENMSDTQTTPNLISGHWKSTKPAVTIPSRSQKPDSRYQGPFQRQSHSGNNGDSRLGDISMTVRDRSPSKKAGLQSIGTIDQWIQHAHQSPLERRDSPIDGSTTEAEIYVDEQALNHRFGSVETTEQHRIQLHSHRLAVSQSPQREQAVPALECTQELHGVPSQNRDDPDSIHQYNDALSDHHDKVIRGSKTHGEDVMAKPSVVAALPTPTTTPGRLRQSQIAEWYSTHRSCRVKGPQVAPPMQISADGQDTDIGTTGLSISITDTITDMASGFRILCMTDSYAASGMSACESEWHSKSKEALRYWSSHFASFIQNKLSSEDAAHNGQCSAADVLNEFIRKRKAC</sequence>
<evidence type="ECO:0000256" key="2">
    <source>
        <dbReference type="ARBA" id="ARBA00022763"/>
    </source>
</evidence>
<dbReference type="GO" id="GO:0030983">
    <property type="term" value="F:mismatched DNA binding"/>
    <property type="evidence" value="ECO:0007669"/>
    <property type="project" value="InterPro"/>
</dbReference>
<evidence type="ECO:0000313" key="5">
    <source>
        <dbReference type="EMBL" id="KZZ92007.1"/>
    </source>
</evidence>
<evidence type="ECO:0000256" key="3">
    <source>
        <dbReference type="SAM" id="MobiDB-lite"/>
    </source>
</evidence>
<dbReference type="GO" id="GO:0061982">
    <property type="term" value="P:meiosis I cell cycle process"/>
    <property type="evidence" value="ECO:0007669"/>
    <property type="project" value="UniProtKB-ARBA"/>
</dbReference>
<dbReference type="Gene3D" id="3.30.230.10">
    <property type="match status" value="1"/>
</dbReference>
<comment type="similarity">
    <text evidence="1">Belongs to the DNA mismatch repair MutL/HexB family.</text>
</comment>
<keyword evidence="2" id="KW-0227">DNA damage</keyword>
<dbReference type="InterPro" id="IPR020568">
    <property type="entry name" value="Ribosomal_Su5_D2-typ_SF"/>
</dbReference>
<dbReference type="GO" id="GO:0005524">
    <property type="term" value="F:ATP binding"/>
    <property type="evidence" value="ECO:0007669"/>
    <property type="project" value="InterPro"/>
</dbReference>
<gene>
    <name evidence="5" type="ORF">AAP_03226</name>
</gene>
<feature type="domain" description="DNA mismatch repair protein S5" evidence="4">
    <location>
        <begin position="218"/>
        <end position="354"/>
    </location>
</feature>
<dbReference type="FunFam" id="3.30.565.10:FF:000017">
    <property type="entry name" value="PMS1 homolog 1, mismatch repair system component"/>
    <property type="match status" value="1"/>
</dbReference>
<organism evidence="5 6">
    <name type="scientific">Ascosphaera apis ARSEF 7405</name>
    <dbReference type="NCBI Taxonomy" id="392613"/>
    <lineage>
        <taxon>Eukaryota</taxon>
        <taxon>Fungi</taxon>
        <taxon>Dikarya</taxon>
        <taxon>Ascomycota</taxon>
        <taxon>Pezizomycotina</taxon>
        <taxon>Eurotiomycetes</taxon>
        <taxon>Eurotiomycetidae</taxon>
        <taxon>Onygenales</taxon>
        <taxon>Ascosphaeraceae</taxon>
        <taxon>Ascosphaera</taxon>
    </lineage>
</organism>
<dbReference type="GO" id="GO:0006298">
    <property type="term" value="P:mismatch repair"/>
    <property type="evidence" value="ECO:0007669"/>
    <property type="project" value="InterPro"/>
</dbReference>
<dbReference type="NCBIfam" id="TIGR00585">
    <property type="entry name" value="mutl"/>
    <property type="match status" value="1"/>
</dbReference>
<dbReference type="InterPro" id="IPR036890">
    <property type="entry name" value="HATPase_C_sf"/>
</dbReference>
<feature type="compositionally biased region" description="Polar residues" evidence="3">
    <location>
        <begin position="446"/>
        <end position="457"/>
    </location>
</feature>
<dbReference type="AlphaFoldDB" id="A0A167Z0W3"/>
<dbReference type="Gene3D" id="3.30.565.10">
    <property type="entry name" value="Histidine kinase-like ATPase, C-terminal domain"/>
    <property type="match status" value="1"/>
</dbReference>
<feature type="compositionally biased region" description="Polar residues" evidence="3">
    <location>
        <begin position="362"/>
        <end position="377"/>
    </location>
</feature>
<evidence type="ECO:0000256" key="1">
    <source>
        <dbReference type="ARBA" id="ARBA00006082"/>
    </source>
</evidence>
<name>A0A167Z0W3_9EURO</name>
<dbReference type="GO" id="GO:0140664">
    <property type="term" value="F:ATP-dependent DNA damage sensor activity"/>
    <property type="evidence" value="ECO:0007669"/>
    <property type="project" value="InterPro"/>
</dbReference>
<dbReference type="PANTHER" id="PTHR10073">
    <property type="entry name" value="DNA MISMATCH REPAIR PROTEIN MLH, PMS, MUTL"/>
    <property type="match status" value="1"/>
</dbReference>
<dbReference type="OrthoDB" id="10263226at2759"/>
<evidence type="ECO:0000259" key="4">
    <source>
        <dbReference type="SMART" id="SM01340"/>
    </source>
</evidence>